<evidence type="ECO:0000313" key="2">
    <source>
        <dbReference type="Proteomes" id="UP000414364"/>
    </source>
</evidence>
<proteinExistence type="predicted"/>
<dbReference type="Gene3D" id="3.30.1330.70">
    <property type="entry name" value="Holliday junction resolvase RusA"/>
    <property type="match status" value="1"/>
</dbReference>
<reference evidence="1 2" key="1">
    <citation type="journal article" date="2019" name="Syst. Appl. Microbiol.">
        <title>Polyphasic characterization of two novel Lactobacillus spp. isolated from blown salami packages: Description of Lactobacillus halodurans sp. nov. and Lactobacillus salsicarnum sp. nov.</title>
        <authorList>
            <person name="Schuster J.A."/>
            <person name="Klingl A."/>
            <person name="Vogel R.F."/>
            <person name="Ehrmann M.A."/>
        </authorList>
    </citation>
    <scope>NUCLEOTIDE SEQUENCE [LARGE SCALE GENOMIC DNA]</scope>
    <source>
        <strain evidence="1 2">TMW 1.2172</strain>
    </source>
</reference>
<dbReference type="SUPFAM" id="SSF103084">
    <property type="entry name" value="Holliday junction resolvase RusA"/>
    <property type="match status" value="1"/>
</dbReference>
<dbReference type="InterPro" id="IPR036614">
    <property type="entry name" value="RusA-like_sf"/>
</dbReference>
<comment type="caution">
    <text evidence="1">The sequence shown here is derived from an EMBL/GenBank/DDBJ whole genome shotgun (WGS) entry which is preliminary data.</text>
</comment>
<dbReference type="Proteomes" id="UP000414364">
    <property type="component" value="Unassembled WGS sequence"/>
</dbReference>
<dbReference type="InterPro" id="IPR008822">
    <property type="entry name" value="Endonuclease_RusA-like"/>
</dbReference>
<organism evidence="1 2">
    <name type="scientific">Companilactobacillus halodurans</name>
    <dbReference type="NCBI Taxonomy" id="2584183"/>
    <lineage>
        <taxon>Bacteria</taxon>
        <taxon>Bacillati</taxon>
        <taxon>Bacillota</taxon>
        <taxon>Bacilli</taxon>
        <taxon>Lactobacillales</taxon>
        <taxon>Lactobacillaceae</taxon>
        <taxon>Companilactobacillus</taxon>
    </lineage>
</organism>
<dbReference type="GO" id="GO:0000287">
    <property type="term" value="F:magnesium ion binding"/>
    <property type="evidence" value="ECO:0007669"/>
    <property type="project" value="InterPro"/>
</dbReference>
<gene>
    <name evidence="1" type="ORF">FHL06_13620</name>
</gene>
<sequence length="155" mass="18126">MHVKRSGLTGVRSKHRLRIQYQKRTSKNVLKGFVIRIRKGQQVTNQLKLVIDGEPVPASRPGFNSNRSGSKGYTRSKYRVYKNGIKILYWDKYRNKQLFQRGVPLVAHIRFCRRIQKGLSKAEYKRRANHEIKPTVKPDLDNYEKAVFDGLAKAW</sequence>
<dbReference type="GO" id="GO:0006310">
    <property type="term" value="P:DNA recombination"/>
    <property type="evidence" value="ECO:0007669"/>
    <property type="project" value="InterPro"/>
</dbReference>
<name>A0A5P0ZTG9_9LACO</name>
<dbReference type="GO" id="GO:0006281">
    <property type="term" value="P:DNA repair"/>
    <property type="evidence" value="ECO:0007669"/>
    <property type="project" value="InterPro"/>
</dbReference>
<protein>
    <submittedName>
        <fullName evidence="1">RusA family crossover junction endodeoxyribonuclease</fullName>
    </submittedName>
</protein>
<dbReference type="Pfam" id="PF05866">
    <property type="entry name" value="RusA"/>
    <property type="match status" value="1"/>
</dbReference>
<evidence type="ECO:0000313" key="1">
    <source>
        <dbReference type="EMBL" id="MQS77349.1"/>
    </source>
</evidence>
<feature type="non-terminal residue" evidence="1">
    <location>
        <position position="155"/>
    </location>
</feature>
<dbReference type="EMBL" id="VDFP01000202">
    <property type="protein sequence ID" value="MQS77349.1"/>
    <property type="molecule type" value="Genomic_DNA"/>
</dbReference>
<accession>A0A5P0ZTG9</accession>
<dbReference type="AlphaFoldDB" id="A0A5P0ZTG9"/>